<proteinExistence type="predicted"/>
<dbReference type="RefSeq" id="WP_041337585.1">
    <property type="nucleotide sequence ID" value="NZ_DAWALU010000051.1"/>
</dbReference>
<reference evidence="2" key="1">
    <citation type="submission" date="2022-06" db="EMBL/GenBank/DDBJ databases">
        <title>Isolation of gut microbiota from human fecal samples.</title>
        <authorList>
            <person name="Pamer E.G."/>
            <person name="Barat B."/>
            <person name="Waligurski E."/>
            <person name="Medina S."/>
            <person name="Paddock L."/>
            <person name="Mostad J."/>
        </authorList>
    </citation>
    <scope>NUCLEOTIDE SEQUENCE</scope>
    <source>
        <strain evidence="2">DFI.5.57</strain>
    </source>
</reference>
<organism evidence="2 3">
    <name type="scientific">Ruminococcus bicirculans</name>
    <name type="common">ex Wegman et al. 2014</name>
    <dbReference type="NCBI Taxonomy" id="1160721"/>
    <lineage>
        <taxon>Bacteria</taxon>
        <taxon>Bacillati</taxon>
        <taxon>Bacillota</taxon>
        <taxon>Clostridia</taxon>
        <taxon>Eubacteriales</taxon>
        <taxon>Oscillospiraceae</taxon>
        <taxon>Ruminococcus</taxon>
    </lineage>
</organism>
<gene>
    <name evidence="2" type="ORF">NE632_10100</name>
</gene>
<dbReference type="Proteomes" id="UP001206236">
    <property type="component" value="Unassembled WGS sequence"/>
</dbReference>
<dbReference type="InterPro" id="IPR025463">
    <property type="entry name" value="DUF4314"/>
</dbReference>
<dbReference type="EMBL" id="JANGCN010000023">
    <property type="protein sequence ID" value="MCQ5153653.1"/>
    <property type="molecule type" value="Genomic_DNA"/>
</dbReference>
<dbReference type="Pfam" id="PF14192">
    <property type="entry name" value="DUF4314"/>
    <property type="match status" value="1"/>
</dbReference>
<feature type="domain" description="DUF4314" evidence="1">
    <location>
        <begin position="5"/>
        <end position="72"/>
    </location>
</feature>
<evidence type="ECO:0000259" key="1">
    <source>
        <dbReference type="Pfam" id="PF14192"/>
    </source>
</evidence>
<accession>A0AAW5KLY0</accession>
<evidence type="ECO:0000313" key="2">
    <source>
        <dbReference type="EMBL" id="MCQ5153653.1"/>
    </source>
</evidence>
<dbReference type="AlphaFoldDB" id="A0AAW5KLY0"/>
<name>A0AAW5KLY0_9FIRM</name>
<comment type="caution">
    <text evidence="2">The sequence shown here is derived from an EMBL/GenBank/DDBJ whole genome shotgun (WGS) entry which is preliminary data.</text>
</comment>
<evidence type="ECO:0000313" key="3">
    <source>
        <dbReference type="Proteomes" id="UP001206236"/>
    </source>
</evidence>
<protein>
    <submittedName>
        <fullName evidence="2">DUF4314 domain-containing protein</fullName>
    </submittedName>
</protein>
<sequence length="88" mass="10242">MMYYEKKVEWLKERYPEGTRICLDRMNDDPFPVESGTLGRVDHVDDIGTLHCVFDNGRMLGVLPGVDDFHVIREESEQTEGEEMNMSM</sequence>